<accession>A0A7G5IJE4</accession>
<evidence type="ECO:0000259" key="1">
    <source>
        <dbReference type="Pfam" id="PF04993"/>
    </source>
</evidence>
<organism evidence="2 3">
    <name type="scientific">Sandaracinobacteroides saxicola</name>
    <dbReference type="NCBI Taxonomy" id="2759707"/>
    <lineage>
        <taxon>Bacteria</taxon>
        <taxon>Pseudomonadati</taxon>
        <taxon>Pseudomonadota</taxon>
        <taxon>Alphaproteobacteria</taxon>
        <taxon>Sphingomonadales</taxon>
        <taxon>Sphingosinicellaceae</taxon>
        <taxon>Sandaracinobacteroides</taxon>
    </lineage>
</organism>
<dbReference type="RefSeq" id="WP_182297309.1">
    <property type="nucleotide sequence ID" value="NZ_CP059851.1"/>
</dbReference>
<dbReference type="EMBL" id="CP059851">
    <property type="protein sequence ID" value="QMW23486.1"/>
    <property type="molecule type" value="Genomic_DNA"/>
</dbReference>
<reference evidence="2 3" key="1">
    <citation type="submission" date="2020-07" db="EMBL/GenBank/DDBJ databases">
        <title>Complete genome sequence for Sandaracinobacter sp. M6.</title>
        <authorList>
            <person name="Tang Y."/>
            <person name="Liu Q."/>
            <person name="Guo Z."/>
            <person name="Lei P."/>
            <person name="Huang B."/>
        </authorList>
    </citation>
    <scope>NUCLEOTIDE SEQUENCE [LARGE SCALE GENOMIC DNA]</scope>
    <source>
        <strain evidence="2 3">M6</strain>
    </source>
</reference>
<dbReference type="PANTHER" id="PTHR36121">
    <property type="entry name" value="PROTEIN SXY"/>
    <property type="match status" value="1"/>
</dbReference>
<evidence type="ECO:0000313" key="3">
    <source>
        <dbReference type="Proteomes" id="UP000515292"/>
    </source>
</evidence>
<dbReference type="Gene3D" id="3.30.1460.30">
    <property type="entry name" value="YgaC/TfoX-N like chaperone"/>
    <property type="match status" value="1"/>
</dbReference>
<proteinExistence type="predicted"/>
<dbReference type="SUPFAM" id="SSF159894">
    <property type="entry name" value="YgaC/TfoX-N like"/>
    <property type="match status" value="1"/>
</dbReference>
<dbReference type="InterPro" id="IPR047525">
    <property type="entry name" value="TfoX-like"/>
</dbReference>
<dbReference type="InterPro" id="IPR007076">
    <property type="entry name" value="TfoX_N"/>
</dbReference>
<evidence type="ECO:0000313" key="2">
    <source>
        <dbReference type="EMBL" id="QMW23486.1"/>
    </source>
</evidence>
<dbReference type="Proteomes" id="UP000515292">
    <property type="component" value="Chromosome"/>
</dbReference>
<gene>
    <name evidence="2" type="ORF">H3309_03000</name>
</gene>
<name>A0A7G5IJE4_9SPHN</name>
<dbReference type="PANTHER" id="PTHR36121:SF1">
    <property type="entry name" value="PROTEIN SXY"/>
    <property type="match status" value="1"/>
</dbReference>
<sequence>MNAFHDYLVESLEPLGHVRIRAMFGGHGVGIDGFSIGLVGDDTLYLKVDGQTKPIFEAEGLEPFTYDGKGKPIAMSYHRAPDAAMDDPDILREWAALALAAARRAKKPKK</sequence>
<dbReference type="KEGG" id="sand:H3309_03000"/>
<protein>
    <submittedName>
        <fullName evidence="2">TfoX/Sxy family protein</fullName>
    </submittedName>
</protein>
<dbReference type="Pfam" id="PF04993">
    <property type="entry name" value="TfoX_N"/>
    <property type="match status" value="1"/>
</dbReference>
<keyword evidence="3" id="KW-1185">Reference proteome</keyword>
<feature type="domain" description="TfoX N-terminal" evidence="1">
    <location>
        <begin position="10"/>
        <end position="102"/>
    </location>
</feature>
<dbReference type="AlphaFoldDB" id="A0A7G5IJE4"/>